<dbReference type="EnsemblPlants" id="KQK97000">
    <property type="protein sequence ID" value="KQK97000"/>
    <property type="gene ID" value="SETIT_011582mg"/>
</dbReference>
<evidence type="ECO:0000313" key="2">
    <source>
        <dbReference type="EnsemblPlants" id="KQK97000"/>
    </source>
</evidence>
<keyword evidence="1" id="KW-0732">Signal</keyword>
<dbReference type="Gramene" id="KQK97000">
    <property type="protein sequence ID" value="KQK97000"/>
    <property type="gene ID" value="SETIT_011582mg"/>
</dbReference>
<name>K3YBI8_SETIT</name>
<feature type="chain" id="PRO_5010126637" evidence="1">
    <location>
        <begin position="18"/>
        <end position="61"/>
    </location>
</feature>
<dbReference type="HOGENOM" id="CLU_2927037_0_0_1"/>
<dbReference type="InParanoid" id="K3YBI8"/>
<dbReference type="AlphaFoldDB" id="K3YBI8"/>
<protein>
    <submittedName>
        <fullName evidence="2">Uncharacterized protein</fullName>
    </submittedName>
</protein>
<sequence length="61" mass="6926">MDHFFVCLFHIIHLVKLKGDLQNSAHCPQLSTKYKLDQLQVNMDFSVPVGIHHSCANTAFS</sequence>
<dbReference type="Proteomes" id="UP000004995">
    <property type="component" value="Unassembled WGS sequence"/>
</dbReference>
<accession>K3YBI8</accession>
<organism evidence="2 3">
    <name type="scientific">Setaria italica</name>
    <name type="common">Foxtail millet</name>
    <name type="synonym">Panicum italicum</name>
    <dbReference type="NCBI Taxonomy" id="4555"/>
    <lineage>
        <taxon>Eukaryota</taxon>
        <taxon>Viridiplantae</taxon>
        <taxon>Streptophyta</taxon>
        <taxon>Embryophyta</taxon>
        <taxon>Tracheophyta</taxon>
        <taxon>Spermatophyta</taxon>
        <taxon>Magnoliopsida</taxon>
        <taxon>Liliopsida</taxon>
        <taxon>Poales</taxon>
        <taxon>Poaceae</taxon>
        <taxon>PACMAD clade</taxon>
        <taxon>Panicoideae</taxon>
        <taxon>Panicodae</taxon>
        <taxon>Paniceae</taxon>
        <taxon>Cenchrinae</taxon>
        <taxon>Setaria</taxon>
    </lineage>
</organism>
<evidence type="ECO:0000256" key="1">
    <source>
        <dbReference type="SAM" id="SignalP"/>
    </source>
</evidence>
<feature type="signal peptide" evidence="1">
    <location>
        <begin position="1"/>
        <end position="17"/>
    </location>
</feature>
<dbReference type="EMBL" id="AGNK02004314">
    <property type="status" value="NOT_ANNOTATED_CDS"/>
    <property type="molecule type" value="Genomic_DNA"/>
</dbReference>
<reference evidence="3" key="1">
    <citation type="journal article" date="2012" name="Nat. Biotechnol.">
        <title>Reference genome sequence of the model plant Setaria.</title>
        <authorList>
            <person name="Bennetzen J.L."/>
            <person name="Schmutz J."/>
            <person name="Wang H."/>
            <person name="Percifield R."/>
            <person name="Hawkins J."/>
            <person name="Pontaroli A.C."/>
            <person name="Estep M."/>
            <person name="Feng L."/>
            <person name="Vaughn J.N."/>
            <person name="Grimwood J."/>
            <person name="Jenkins J."/>
            <person name="Barry K."/>
            <person name="Lindquist E."/>
            <person name="Hellsten U."/>
            <person name="Deshpande S."/>
            <person name="Wang X."/>
            <person name="Wu X."/>
            <person name="Mitros T."/>
            <person name="Triplett J."/>
            <person name="Yang X."/>
            <person name="Ye C.Y."/>
            <person name="Mauro-Herrera M."/>
            <person name="Wang L."/>
            <person name="Li P."/>
            <person name="Sharma M."/>
            <person name="Sharma R."/>
            <person name="Ronald P.C."/>
            <person name="Panaud O."/>
            <person name="Kellogg E.A."/>
            <person name="Brutnell T.P."/>
            <person name="Doust A.N."/>
            <person name="Tuskan G.A."/>
            <person name="Rokhsar D."/>
            <person name="Devos K.M."/>
        </authorList>
    </citation>
    <scope>NUCLEOTIDE SEQUENCE [LARGE SCALE GENOMIC DNA]</scope>
    <source>
        <strain evidence="3">cv. Yugu1</strain>
    </source>
</reference>
<proteinExistence type="predicted"/>
<keyword evidence="3" id="KW-1185">Reference proteome</keyword>
<reference evidence="2" key="2">
    <citation type="submission" date="2018-08" db="UniProtKB">
        <authorList>
            <consortium name="EnsemblPlants"/>
        </authorList>
    </citation>
    <scope>IDENTIFICATION</scope>
    <source>
        <strain evidence="2">Yugu1</strain>
    </source>
</reference>
<evidence type="ECO:0000313" key="3">
    <source>
        <dbReference type="Proteomes" id="UP000004995"/>
    </source>
</evidence>